<evidence type="ECO:0000256" key="2">
    <source>
        <dbReference type="ARBA" id="ARBA00022763"/>
    </source>
</evidence>
<comment type="subcellular location">
    <subcellularLocation>
        <location evidence="6">Cytoplasm</location>
    </subcellularLocation>
</comment>
<dbReference type="RefSeq" id="WP_147757908.1">
    <property type="nucleotide sequence ID" value="NZ_SAXT01000003.1"/>
</dbReference>
<dbReference type="SUPFAM" id="SSF46929">
    <property type="entry name" value="DNA helicase RuvA subunit, C-terminal domain"/>
    <property type="match status" value="1"/>
</dbReference>
<keyword evidence="5 6" id="KW-0234">DNA repair</keyword>
<comment type="domain">
    <text evidence="6">Has three domains with a flexible linker between the domains II and III and assumes an 'L' shape. Domain III is highly mobile and contacts RuvB.</text>
</comment>
<keyword evidence="2 6" id="KW-0227">DNA damage</keyword>
<keyword evidence="8" id="KW-0378">Hydrolase</keyword>
<dbReference type="GO" id="GO:0005737">
    <property type="term" value="C:cytoplasm"/>
    <property type="evidence" value="ECO:0007669"/>
    <property type="project" value="UniProtKB-SubCell"/>
</dbReference>
<dbReference type="SMART" id="SM00278">
    <property type="entry name" value="HhH1"/>
    <property type="match status" value="2"/>
</dbReference>
<gene>
    <name evidence="6 8" type="primary">ruvA</name>
    <name evidence="8" type="ORF">EPJ80_03365</name>
</gene>
<comment type="caution">
    <text evidence="8">The sequence shown here is derived from an EMBL/GenBank/DDBJ whole genome shotgun (WGS) entry which is preliminary data.</text>
</comment>
<dbReference type="NCBIfam" id="TIGR00084">
    <property type="entry name" value="ruvA"/>
    <property type="match status" value="1"/>
</dbReference>
<dbReference type="GO" id="GO:0006281">
    <property type="term" value="P:DNA repair"/>
    <property type="evidence" value="ECO:0007669"/>
    <property type="project" value="UniProtKB-UniRule"/>
</dbReference>
<sequence>MFAFIEGKVQIISENLIAVLCNGVGYEVNVSKKLNAQNNDNIRLYTQLIHKEDSMTLYGFATREEKTMFSTLTSTSGVGAKLAMEILSTYSINEIMHILFNKDISMLKKVPGMGLKKAEKLLFEIRDKIDKININIDISSSVKPNDNESDVIKALISLGFSNNEAIKSLSKIENKENMSVEDLISLALRNLSSI</sequence>
<dbReference type="Pfam" id="PF14520">
    <property type="entry name" value="HHH_5"/>
    <property type="match status" value="1"/>
</dbReference>
<dbReference type="PROSITE" id="PS50030">
    <property type="entry name" value="UBA"/>
    <property type="match status" value="1"/>
</dbReference>
<dbReference type="InterPro" id="IPR000085">
    <property type="entry name" value="RuvA"/>
</dbReference>
<comment type="similarity">
    <text evidence="6">Belongs to the RuvA family.</text>
</comment>
<dbReference type="GO" id="GO:0009379">
    <property type="term" value="C:Holliday junction helicase complex"/>
    <property type="evidence" value="ECO:0007669"/>
    <property type="project" value="InterPro"/>
</dbReference>
<dbReference type="Gene3D" id="1.10.150.20">
    <property type="entry name" value="5' to 3' exonuclease, C-terminal subdomain"/>
    <property type="match status" value="1"/>
</dbReference>
<dbReference type="Gene3D" id="1.10.8.10">
    <property type="entry name" value="DNA helicase RuvA subunit, C-terminal domain"/>
    <property type="match status" value="1"/>
</dbReference>
<proteinExistence type="inferred from homology"/>
<evidence type="ECO:0000259" key="7">
    <source>
        <dbReference type="PROSITE" id="PS50030"/>
    </source>
</evidence>
<organism evidence="8 9">
    <name type="scientific">Brachyspira aalborgi</name>
    <dbReference type="NCBI Taxonomy" id="29522"/>
    <lineage>
        <taxon>Bacteria</taxon>
        <taxon>Pseudomonadati</taxon>
        <taxon>Spirochaetota</taxon>
        <taxon>Spirochaetia</taxon>
        <taxon>Brachyspirales</taxon>
        <taxon>Brachyspiraceae</taxon>
        <taxon>Brachyspira</taxon>
    </lineage>
</organism>
<comment type="caution">
    <text evidence="6">Lacks conserved residue(s) required for the propagation of feature annotation.</text>
</comment>
<dbReference type="Pfam" id="PF01330">
    <property type="entry name" value="RuvA_N"/>
    <property type="match status" value="1"/>
</dbReference>
<evidence type="ECO:0000256" key="6">
    <source>
        <dbReference type="HAMAP-Rule" id="MF_00031"/>
    </source>
</evidence>
<evidence type="ECO:0000256" key="3">
    <source>
        <dbReference type="ARBA" id="ARBA00023125"/>
    </source>
</evidence>
<dbReference type="Pfam" id="PF07499">
    <property type="entry name" value="RuvA_C"/>
    <property type="match status" value="1"/>
</dbReference>
<evidence type="ECO:0000256" key="1">
    <source>
        <dbReference type="ARBA" id="ARBA00022490"/>
    </source>
</evidence>
<dbReference type="Gene3D" id="2.40.50.140">
    <property type="entry name" value="Nucleic acid-binding proteins"/>
    <property type="match status" value="1"/>
</dbReference>
<evidence type="ECO:0000256" key="4">
    <source>
        <dbReference type="ARBA" id="ARBA00023172"/>
    </source>
</evidence>
<dbReference type="InterPro" id="IPR003583">
    <property type="entry name" value="Hlx-hairpin-Hlx_DNA-bd_motif"/>
</dbReference>
<keyword evidence="3 6" id="KW-0238">DNA-binding</keyword>
<dbReference type="InterPro" id="IPR013849">
    <property type="entry name" value="DNA_helicase_Holl-junc_RuvA_I"/>
</dbReference>
<keyword evidence="4 6" id="KW-0233">DNA recombination</keyword>
<dbReference type="InterPro" id="IPR036267">
    <property type="entry name" value="RuvA_C_sf"/>
</dbReference>
<name>A0A5C8CHY7_9SPIR</name>
<dbReference type="EMBL" id="SAXT01000003">
    <property type="protein sequence ID" value="TXJ12657.1"/>
    <property type="molecule type" value="Genomic_DNA"/>
</dbReference>
<dbReference type="InterPro" id="IPR012340">
    <property type="entry name" value="NA-bd_OB-fold"/>
</dbReference>
<comment type="subunit">
    <text evidence="6">Homotetramer. Forms an RuvA(8)-RuvB(12)-Holliday junction (HJ) complex. HJ DNA is sandwiched between 2 RuvA tetramers; dsDNA enters through RuvA and exits via RuvB. An RuvB hexamer assembles on each DNA strand where it exits the tetramer. Each RuvB hexamer is contacted by two RuvA subunits (via domain III) on 2 adjacent RuvB subunits; this complex drives branch migration. In the full resolvosome a probable DNA-RuvA(4)-RuvB(12)-RuvC(2) complex forms which resolves the HJ.</text>
</comment>
<evidence type="ECO:0000313" key="9">
    <source>
        <dbReference type="Proteomes" id="UP000325116"/>
    </source>
</evidence>
<dbReference type="GO" id="GO:0048476">
    <property type="term" value="C:Holliday junction resolvase complex"/>
    <property type="evidence" value="ECO:0007669"/>
    <property type="project" value="UniProtKB-UniRule"/>
</dbReference>
<evidence type="ECO:0000256" key="5">
    <source>
        <dbReference type="ARBA" id="ARBA00023204"/>
    </source>
</evidence>
<evidence type="ECO:0000313" key="8">
    <source>
        <dbReference type="EMBL" id="TXJ12657.1"/>
    </source>
</evidence>
<keyword evidence="1 6" id="KW-0963">Cytoplasm</keyword>
<dbReference type="Proteomes" id="UP000325116">
    <property type="component" value="Unassembled WGS sequence"/>
</dbReference>
<comment type="function">
    <text evidence="6">The RuvA-RuvB-RuvC complex processes Holliday junction (HJ) DNA during genetic recombination and DNA repair, while the RuvA-RuvB complex plays an important role in the rescue of blocked DNA replication forks via replication fork reversal (RFR). RuvA specifically binds to HJ cruciform DNA, conferring on it an open structure. The RuvB hexamer acts as an ATP-dependent pump, pulling dsDNA into and through the RuvAB complex. HJ branch migration allows RuvC to scan DNA until it finds its consensus sequence, where it cleaves and resolves the cruciform DNA.</text>
</comment>
<accession>A0A5C8CHY7</accession>
<dbReference type="CDD" id="cd14332">
    <property type="entry name" value="UBA_RuvA_C"/>
    <property type="match status" value="1"/>
</dbReference>
<dbReference type="GO" id="GO:0016787">
    <property type="term" value="F:hydrolase activity"/>
    <property type="evidence" value="ECO:0007669"/>
    <property type="project" value="UniProtKB-KW"/>
</dbReference>
<dbReference type="AlphaFoldDB" id="A0A5C8CHY7"/>
<dbReference type="InterPro" id="IPR010994">
    <property type="entry name" value="RuvA_2-like"/>
</dbReference>
<feature type="region of interest" description="Domain III" evidence="6">
    <location>
        <begin position="147"/>
        <end position="194"/>
    </location>
</feature>
<reference evidence="8 9" key="1">
    <citation type="journal article" date="1992" name="Lakartidningen">
        <title>[Penicillin V and not amoxicillin is the first choice preparation in acute otitis].</title>
        <authorList>
            <person name="Kamme C."/>
            <person name="Lundgren K."/>
            <person name="Prellner K."/>
        </authorList>
    </citation>
    <scope>NUCLEOTIDE SEQUENCE [LARGE SCALE GENOMIC DNA]</scope>
    <source>
        <strain evidence="8 9">W1</strain>
    </source>
</reference>
<feature type="domain" description="UBA" evidence="7">
    <location>
        <begin position="144"/>
        <end position="186"/>
    </location>
</feature>
<dbReference type="SUPFAM" id="SSF50249">
    <property type="entry name" value="Nucleic acid-binding proteins"/>
    <property type="match status" value="1"/>
</dbReference>
<dbReference type="HAMAP" id="MF_00031">
    <property type="entry name" value="DNA_HJ_migration_RuvA"/>
    <property type="match status" value="1"/>
</dbReference>
<dbReference type="GO" id="GO:0005524">
    <property type="term" value="F:ATP binding"/>
    <property type="evidence" value="ECO:0007669"/>
    <property type="project" value="InterPro"/>
</dbReference>
<dbReference type="GO" id="GO:0006310">
    <property type="term" value="P:DNA recombination"/>
    <property type="evidence" value="ECO:0007669"/>
    <property type="project" value="UniProtKB-UniRule"/>
</dbReference>
<dbReference type="InterPro" id="IPR015940">
    <property type="entry name" value="UBA"/>
</dbReference>
<dbReference type="GO" id="GO:0009378">
    <property type="term" value="F:four-way junction helicase activity"/>
    <property type="evidence" value="ECO:0007669"/>
    <property type="project" value="InterPro"/>
</dbReference>
<dbReference type="InterPro" id="IPR011114">
    <property type="entry name" value="RuvA_C"/>
</dbReference>
<protein>
    <recommendedName>
        <fullName evidence="6">Holliday junction branch migration complex subunit RuvA</fullName>
    </recommendedName>
</protein>
<dbReference type="GO" id="GO:0000400">
    <property type="term" value="F:four-way junction DNA binding"/>
    <property type="evidence" value="ECO:0007669"/>
    <property type="project" value="UniProtKB-UniRule"/>
</dbReference>
<dbReference type="SUPFAM" id="SSF47781">
    <property type="entry name" value="RuvA domain 2-like"/>
    <property type="match status" value="1"/>
</dbReference>